<evidence type="ECO:0000313" key="1">
    <source>
        <dbReference type="EMBL" id="ONI08821.1"/>
    </source>
</evidence>
<keyword evidence="2" id="KW-1185">Reference proteome</keyword>
<protein>
    <submittedName>
        <fullName evidence="1">Uncharacterized protein</fullName>
    </submittedName>
</protein>
<reference evidence="1 2" key="1">
    <citation type="journal article" date="2013" name="Nat. Genet.">
        <title>The high-quality draft genome of peach (Prunus persica) identifies unique patterns of genetic diversity, domestication and genome evolution.</title>
        <authorList>
            <consortium name="International Peach Genome Initiative"/>
            <person name="Verde I."/>
            <person name="Abbott A.G."/>
            <person name="Scalabrin S."/>
            <person name="Jung S."/>
            <person name="Shu S."/>
            <person name="Marroni F."/>
            <person name="Zhebentyayeva T."/>
            <person name="Dettori M.T."/>
            <person name="Grimwood J."/>
            <person name="Cattonaro F."/>
            <person name="Zuccolo A."/>
            <person name="Rossini L."/>
            <person name="Jenkins J."/>
            <person name="Vendramin E."/>
            <person name="Meisel L.A."/>
            <person name="Decroocq V."/>
            <person name="Sosinski B."/>
            <person name="Prochnik S."/>
            <person name="Mitros T."/>
            <person name="Policriti A."/>
            <person name="Cipriani G."/>
            <person name="Dondini L."/>
            <person name="Ficklin S."/>
            <person name="Goodstein D.M."/>
            <person name="Xuan P."/>
            <person name="Del Fabbro C."/>
            <person name="Aramini V."/>
            <person name="Copetti D."/>
            <person name="Gonzalez S."/>
            <person name="Horner D.S."/>
            <person name="Falchi R."/>
            <person name="Lucas S."/>
            <person name="Mica E."/>
            <person name="Maldonado J."/>
            <person name="Lazzari B."/>
            <person name="Bielenberg D."/>
            <person name="Pirona R."/>
            <person name="Miculan M."/>
            <person name="Barakat A."/>
            <person name="Testolin R."/>
            <person name="Stella A."/>
            <person name="Tartarini S."/>
            <person name="Tonutti P."/>
            <person name="Arus P."/>
            <person name="Orellana A."/>
            <person name="Wells C."/>
            <person name="Main D."/>
            <person name="Vizzotto G."/>
            <person name="Silva H."/>
            <person name="Salamini F."/>
            <person name="Schmutz J."/>
            <person name="Morgante M."/>
            <person name="Rokhsar D.S."/>
        </authorList>
    </citation>
    <scope>NUCLEOTIDE SEQUENCE [LARGE SCALE GENOMIC DNA]</scope>
    <source>
        <strain evidence="2">cv. Nemared</strain>
    </source>
</reference>
<accession>A0A251PB78</accession>
<dbReference type="AlphaFoldDB" id="A0A251PB78"/>
<dbReference type="eggNOG" id="KOG0376">
    <property type="taxonomic scope" value="Eukaryota"/>
</dbReference>
<dbReference type="STRING" id="3760.A0A251PB78"/>
<evidence type="ECO:0000313" key="2">
    <source>
        <dbReference type="Proteomes" id="UP000006882"/>
    </source>
</evidence>
<organism evidence="1 2">
    <name type="scientific">Prunus persica</name>
    <name type="common">Peach</name>
    <name type="synonym">Amygdalus persica</name>
    <dbReference type="NCBI Taxonomy" id="3760"/>
    <lineage>
        <taxon>Eukaryota</taxon>
        <taxon>Viridiplantae</taxon>
        <taxon>Streptophyta</taxon>
        <taxon>Embryophyta</taxon>
        <taxon>Tracheophyta</taxon>
        <taxon>Spermatophyta</taxon>
        <taxon>Magnoliopsida</taxon>
        <taxon>eudicotyledons</taxon>
        <taxon>Gunneridae</taxon>
        <taxon>Pentapetalae</taxon>
        <taxon>rosids</taxon>
        <taxon>fabids</taxon>
        <taxon>Rosales</taxon>
        <taxon>Rosaceae</taxon>
        <taxon>Amygdaloideae</taxon>
        <taxon>Amygdaleae</taxon>
        <taxon>Prunus</taxon>
    </lineage>
</organism>
<dbReference type="Gramene" id="ONI08821">
    <property type="protein sequence ID" value="ONI08821"/>
    <property type="gene ID" value="PRUPE_5G202700"/>
</dbReference>
<gene>
    <name evidence="1" type="ORF">PRUPE_5G202700</name>
</gene>
<proteinExistence type="predicted"/>
<sequence length="88" mass="10003">MEIDEGYTINHIVESGKLITLFSAPDYPQFHSTDERASIILKPPNFDDPVFHSFESMTPRLKADPFDNFEEVIDSDEELNLASMVISP</sequence>
<name>A0A251PB78_PRUPE</name>
<dbReference type="Proteomes" id="UP000006882">
    <property type="component" value="Chromosome G5"/>
</dbReference>
<dbReference type="EMBL" id="CM007655">
    <property type="protein sequence ID" value="ONI08821.1"/>
    <property type="molecule type" value="Genomic_DNA"/>
</dbReference>